<organism evidence="2 3">
    <name type="scientific">Effusibacillus dendaii</name>
    <dbReference type="NCBI Taxonomy" id="2743772"/>
    <lineage>
        <taxon>Bacteria</taxon>
        <taxon>Bacillati</taxon>
        <taxon>Bacillota</taxon>
        <taxon>Bacilli</taxon>
        <taxon>Bacillales</taxon>
        <taxon>Alicyclobacillaceae</taxon>
        <taxon>Effusibacillus</taxon>
    </lineage>
</organism>
<protein>
    <recommendedName>
        <fullName evidence="1">VWFA domain-containing protein</fullName>
    </recommendedName>
</protein>
<evidence type="ECO:0000313" key="3">
    <source>
        <dbReference type="Proteomes" id="UP000593802"/>
    </source>
</evidence>
<dbReference type="InterPro" id="IPR036465">
    <property type="entry name" value="vWFA_dom_sf"/>
</dbReference>
<feature type="domain" description="VWFA" evidence="1">
    <location>
        <begin position="10"/>
        <end position="100"/>
    </location>
</feature>
<evidence type="ECO:0000313" key="2">
    <source>
        <dbReference type="EMBL" id="BCJ87393.1"/>
    </source>
</evidence>
<dbReference type="Proteomes" id="UP000593802">
    <property type="component" value="Chromosome"/>
</dbReference>
<keyword evidence="3" id="KW-1185">Reference proteome</keyword>
<dbReference type="SUPFAM" id="SSF53300">
    <property type="entry name" value="vWA-like"/>
    <property type="match status" value="2"/>
</dbReference>
<dbReference type="KEGG" id="eff:skT53_23780"/>
<dbReference type="PROSITE" id="PS50234">
    <property type="entry name" value="VWFA"/>
    <property type="match status" value="1"/>
</dbReference>
<gene>
    <name evidence="2" type="primary">yabS</name>
    <name evidence="2" type="ORF">skT53_23780</name>
</gene>
<reference evidence="2 3" key="1">
    <citation type="submission" date="2020-08" db="EMBL/GenBank/DDBJ databases">
        <title>Complete Genome Sequence of Effusibacillus dendaii Strain skT53, Isolated from Farmland soil.</title>
        <authorList>
            <person name="Konishi T."/>
            <person name="Kawasaki H."/>
        </authorList>
    </citation>
    <scope>NUCLEOTIDE SEQUENCE [LARGE SCALE GENOMIC DNA]</scope>
    <source>
        <strain evidence="3">skT53</strain>
    </source>
</reference>
<accession>A0A7I8DB34</accession>
<dbReference type="InterPro" id="IPR002035">
    <property type="entry name" value="VWF_A"/>
</dbReference>
<dbReference type="AlphaFoldDB" id="A0A7I8DB34"/>
<dbReference type="EMBL" id="AP023366">
    <property type="protein sequence ID" value="BCJ87393.1"/>
    <property type="molecule type" value="Genomic_DNA"/>
</dbReference>
<proteinExistence type="predicted"/>
<dbReference type="RefSeq" id="WP_200757327.1">
    <property type="nucleotide sequence ID" value="NZ_AP023366.1"/>
</dbReference>
<evidence type="ECO:0000259" key="1">
    <source>
        <dbReference type="PROSITE" id="PS50234"/>
    </source>
</evidence>
<sequence>MWEQVELKQILLLTDGCSNLGGNPVEVAKAASHAGIAVNVIGILDGGSLGEKGRNEVQAIAAAGNGMSQFVETKHLGQTMQMLTRHTMQATLQQAMKKELKSMIGRDMEQLPPERRIDLLHMIDRAGELSALRLVLLIDVSASMRDKLPHVREAIRELEISLEARKGEHKIAVITFPAGGQASKLLSHFCKNPGLSELGSGLSVGGSTPTGPALYDAIRLLQNGEGASDVAASSYVV</sequence>
<dbReference type="Gene3D" id="3.40.50.410">
    <property type="entry name" value="von Willebrand factor, type A domain"/>
    <property type="match status" value="1"/>
</dbReference>
<name>A0A7I8DB34_9BACL</name>